<dbReference type="AlphaFoldDB" id="A0A3S5BIE6"/>
<name>A0A3S5BIE6_9PLAT</name>
<comment type="caution">
    <text evidence="2">The sequence shown here is derived from an EMBL/GenBank/DDBJ whole genome shotgun (WGS) entry which is preliminary data.</text>
</comment>
<sequence length="265" mass="29709">MSSGAEEIASDDGEAVVNGDSDSSQTSLDSLLGLYQAYGDGMESAEILECRSRQNSVTRPTGGEWMLRRRFNIISPVAGRTNSGETEDSEGDSEEEKEKKKEEEQETEEEGKSLVPMSQSETTVESTNIGRYRRDKVDRYQELADVWRLRYRKACETREERIRRPVVDRLEEACRTGVFSLAYSQIGPRPFRPLADVLTVSQTAKWCSCRHWSPTPKSVHKHTQTQAQKTQIMGLVGAGLRGGTGVRSDVDKAFISWETAGKRFS</sequence>
<keyword evidence="3" id="KW-1185">Reference proteome</keyword>
<reference evidence="2" key="1">
    <citation type="submission" date="2018-11" db="EMBL/GenBank/DDBJ databases">
        <authorList>
            <consortium name="Pathogen Informatics"/>
        </authorList>
    </citation>
    <scope>NUCLEOTIDE SEQUENCE</scope>
</reference>
<feature type="compositionally biased region" description="Acidic residues" evidence="1">
    <location>
        <begin position="85"/>
        <end position="95"/>
    </location>
</feature>
<proteinExistence type="predicted"/>
<accession>A0A3S5BIE6</accession>
<dbReference type="EMBL" id="CAAALY010073708">
    <property type="protein sequence ID" value="VEL25402.1"/>
    <property type="molecule type" value="Genomic_DNA"/>
</dbReference>
<dbReference type="Proteomes" id="UP000784294">
    <property type="component" value="Unassembled WGS sequence"/>
</dbReference>
<evidence type="ECO:0000313" key="3">
    <source>
        <dbReference type="Proteomes" id="UP000784294"/>
    </source>
</evidence>
<feature type="region of interest" description="Disordered" evidence="1">
    <location>
        <begin position="1"/>
        <end position="26"/>
    </location>
</feature>
<protein>
    <submittedName>
        <fullName evidence="2">Uncharacterized protein</fullName>
    </submittedName>
</protein>
<gene>
    <name evidence="2" type="ORF">PXEA_LOCUS18842</name>
</gene>
<evidence type="ECO:0000256" key="1">
    <source>
        <dbReference type="SAM" id="MobiDB-lite"/>
    </source>
</evidence>
<feature type="compositionally biased region" description="Polar residues" evidence="1">
    <location>
        <begin position="116"/>
        <end position="127"/>
    </location>
</feature>
<feature type="region of interest" description="Disordered" evidence="1">
    <location>
        <begin position="76"/>
        <end position="127"/>
    </location>
</feature>
<organism evidence="2 3">
    <name type="scientific">Protopolystoma xenopodis</name>
    <dbReference type="NCBI Taxonomy" id="117903"/>
    <lineage>
        <taxon>Eukaryota</taxon>
        <taxon>Metazoa</taxon>
        <taxon>Spiralia</taxon>
        <taxon>Lophotrochozoa</taxon>
        <taxon>Platyhelminthes</taxon>
        <taxon>Monogenea</taxon>
        <taxon>Polyopisthocotylea</taxon>
        <taxon>Polystomatidea</taxon>
        <taxon>Polystomatidae</taxon>
        <taxon>Protopolystoma</taxon>
    </lineage>
</organism>
<evidence type="ECO:0000313" key="2">
    <source>
        <dbReference type="EMBL" id="VEL25402.1"/>
    </source>
</evidence>